<feature type="compositionally biased region" description="Low complexity" evidence="6">
    <location>
        <begin position="1757"/>
        <end position="1784"/>
    </location>
</feature>
<feature type="compositionally biased region" description="Basic and acidic residues" evidence="6">
    <location>
        <begin position="1737"/>
        <end position="1746"/>
    </location>
</feature>
<evidence type="ECO:0000256" key="5">
    <source>
        <dbReference type="PROSITE-ProRule" id="PRU00221"/>
    </source>
</evidence>
<dbReference type="SUPFAM" id="SSF50978">
    <property type="entry name" value="WD40 repeat-like"/>
    <property type="match status" value="1"/>
</dbReference>
<dbReference type="EMBL" id="VEVO01000014">
    <property type="protein sequence ID" value="KAF0031469.1"/>
    <property type="molecule type" value="Genomic_DNA"/>
</dbReference>
<evidence type="ECO:0000256" key="6">
    <source>
        <dbReference type="SAM" id="MobiDB-lite"/>
    </source>
</evidence>
<keyword evidence="1 5" id="KW-0853">WD repeat</keyword>
<dbReference type="Pfam" id="PF00400">
    <property type="entry name" value="WD40"/>
    <property type="match status" value="3"/>
</dbReference>
<evidence type="ECO:0000313" key="7">
    <source>
        <dbReference type="EMBL" id="KAF0031469.1"/>
    </source>
</evidence>
<organism evidence="7 8">
    <name type="scientific">Scophthalmus maximus</name>
    <name type="common">Turbot</name>
    <name type="synonym">Psetta maxima</name>
    <dbReference type="NCBI Taxonomy" id="52904"/>
    <lineage>
        <taxon>Eukaryota</taxon>
        <taxon>Metazoa</taxon>
        <taxon>Chordata</taxon>
        <taxon>Craniata</taxon>
        <taxon>Vertebrata</taxon>
        <taxon>Euteleostomi</taxon>
        <taxon>Actinopterygii</taxon>
        <taxon>Neopterygii</taxon>
        <taxon>Teleostei</taxon>
        <taxon>Neoteleostei</taxon>
        <taxon>Acanthomorphata</taxon>
        <taxon>Carangaria</taxon>
        <taxon>Pleuronectiformes</taxon>
        <taxon>Pleuronectoidei</taxon>
        <taxon>Scophthalmidae</taxon>
        <taxon>Scophthalmus</taxon>
    </lineage>
</organism>
<comment type="caution">
    <text evidence="7">The sequence shown here is derived from an EMBL/GenBank/DDBJ whole genome shotgun (WGS) entry which is preliminary data.</text>
</comment>
<reference evidence="7 8" key="1">
    <citation type="submission" date="2019-06" db="EMBL/GenBank/DDBJ databases">
        <title>Draft genomes of female and male turbot (Scophthalmus maximus).</title>
        <authorList>
            <person name="Xu H."/>
            <person name="Xu X.-W."/>
            <person name="Shao C."/>
            <person name="Chen S."/>
        </authorList>
    </citation>
    <scope>NUCLEOTIDE SEQUENCE [LARGE SCALE GENOMIC DNA]</scope>
    <source>
        <strain evidence="7">Ysfricsl-2016a</strain>
        <tissue evidence="7">Blood</tissue>
    </source>
</reference>
<feature type="compositionally biased region" description="Acidic residues" evidence="6">
    <location>
        <begin position="2275"/>
        <end position="2287"/>
    </location>
</feature>
<feature type="compositionally biased region" description="Basic and acidic residues" evidence="6">
    <location>
        <begin position="1811"/>
        <end position="1821"/>
    </location>
</feature>
<dbReference type="PANTHER" id="PTHR14492:SF4">
    <property type="entry name" value="CILIOGENESIS AND PLANAR POLARITY EFFECTOR 1"/>
    <property type="match status" value="1"/>
</dbReference>
<feature type="compositionally biased region" description="Polar residues" evidence="6">
    <location>
        <begin position="1638"/>
        <end position="1649"/>
    </location>
</feature>
<dbReference type="SMART" id="SM00320">
    <property type="entry name" value="WD40"/>
    <property type="match status" value="7"/>
</dbReference>
<dbReference type="InterPro" id="IPR015943">
    <property type="entry name" value="WD40/YVTN_repeat-like_dom_sf"/>
</dbReference>
<sequence>MRCRKLTVTSLKCEATDDMAEKKEDTTLIMVLALARVIIIQEKVTVVTTLISCTVGSIMKAAHRPRIGMSAAQPIIIRARVNRDWKKEKESVFLLDDKRISEINMVSGRTKKRTPKLHPLLNSVVTMASSHNGTWLCGVLLSGELFLWNRDKDLLKTAAAAPEVVQAVTSGQAFVFTSGKKLIITCLKIQWEEGHMRVGSVGYNIQWATKTYPMSHLTPPCQPVKSRGALVPVFSPDGKLLAVVLNQRQPKAYLDDDSDFDGPPAGSHVEEGGRLEFASMFDTLHALDTHTDTRLVTSPDSERDFVAAERKTPLLHRELRKIQSKLLTAWAFSMSLGNAVEHRARLLKHTLLCVVRFAALLHLIPSSTVHTGKKKHSGASRLLHLIKALLSFLPWDSPHSGGPCCLGLVVELSKRLVRVLLTPHPESYQTSHCQLSSQHLSTTLHILQLVSDSLDRTYRLEQRSIWSSAEKESLSQLHQLWPSDVHYVPLLQDEREKNLVPSLHQSQPVPQRPSSRLFGVWQWVYKATQQYVEELRSFEGCDGWEEEQQQLSLIVSQIQMALQATGEKLEAGPALLSYPGEHLFLCGFYAKSADAWRSQICEESNKICDRRVFQEERICLGLLYSLLTQYRLREAQELGDHMARLILHRAGHQKENKKSITADSLPCMWLPTDLHNDAACAVIQSLGRFMASYFANQPLQILPPHNVAVLPPLHLPHAPNVGRLVPLCQEEVATAVRRQHLSEVWTVDYALDLLLLGGLLPEAAWLAYRLGDWKTAVSLSLAYTSYCTDNLDFARLKRRELHIPTDLEAKSIFQAELENLLGNKPDSQENKDKDDDKSFSVSFRELCGLCWMLHVRDHLSISCRKYQAARQHCSDEQIPADSEVRSSCVEALRWARRFLPFSNFLNAEEMLQDVLLSLVSELPPISLVKLPISCLFLHKQCLSKHNRLILNGEKDEANELMMILMQDKHRQRRKHLGRLRRHLAPPELHLWEKEEEEEDRGSKYGMAALRQLSLGTSLSTSTLTDFGFPPVCSDGDTSENTCDAISPVQHSRPRHKKKSKVRNRGYAVKIKSAIQEEIHPDETKGDEKSSLPVVGTWEFELEDDEYLNFLELFLSYELEKDGADGGDRGSELPLLKSFSSQLRRRELHSLTFDVLTTIHRRQRDGHHPGKKHWSIDPPVFRAGCCYFTQVTTPEPQTSSVWNEASISRTSLSVSSLSGLRTGRQKGLFGLRKQNAVPLAQRLKGSQYGSETSPFKSAFPIGKPSESLIAGSSTSVEDVVELQQGLDHKLEAQFPELGRLLEWMVRWADRRVLLGHHGKKKKERGGRVEGTADEGVVIRVKASAPAVLTSLSLLEWRHSALLGSDRYSAHIRVPESQWRVSPLLQPEVDRNLERESSVDTGYPGSANTPITGLDHNQQQEELSMQRRREEKAGRARKTVVTFTPNESIIPTLTDEPVNGESAVEEEITPKHDFALPLACPPTLLDKAVSASVTTSIPKSKCSRNFQICDELLVQDLEETPKKPEKILLVNTIEKLTPVLAPDVKKKNVRLSVPREDMKDNSPDASGISHVWEDDNLGQTGLSDTAEILDELIKEGYLSPTDLDLSSSLTAHHSRFMLLENYNERTREACTLASDFTTTPPVLHSSSQPAAQQGRCGRYEQHEEEEKEKKKKKMKKYFLRSKVTVTFENMDPKKVDEGEMSDDGDIASVMGFSGFGKKARTFDLNAIFEQTRRTAIERSQRALDERQNKCQVDGEGESSKSVSSDKAAAAASRKQESDSSSGSGSDSDSDSELIGPPVPRQHKAQEDDDDELNPVKKIPDTHEITLQHGTKTVSALGLDPSGARLVTGGYDYDVRFWDFAGMDQALQAFRSLQPCECHQIKSLQYSVTGDAILVISGNAQAKVLDRDGFNVMECVKGDQYIVDMANTKGHTAMLNNGCWHPKIKEEFMTCSNDGTVRTWDLSSEKKHKAVFKPRSFQGKKVTPTCCTYSRDGKLVAAGCQDGTIQIWDRNLSVHTKFHCRQAHTPGSDTTCLSFSYDGVTLASRGGDDTLKMWDIRNFKKPVNVATGLTNNFAMTDCCFSPDDKLLVTGTSVKRDEGNGKLVFFDRASFDRVYEIESVVRCLWHPKLNQIMVGTGNGLAKVYYDPVKSHRGAKLCVVKSKHKEKHAETLTQDYIITPHALPMFREARQRSTRKQLEKDRLDPKKSHKPEPPVSGPGRGGRVAAHGGTLSSFIVKNIALDKSDDSNAREAILRHAKDASENPYWVAPAYKQTQPDPVFAEESEEDEEAEKEPEWKKRKI</sequence>
<feature type="region of interest" description="Disordered" evidence="6">
    <location>
        <begin position="2184"/>
        <end position="2222"/>
    </location>
</feature>
<evidence type="ECO:0000256" key="1">
    <source>
        <dbReference type="ARBA" id="ARBA00022574"/>
    </source>
</evidence>
<dbReference type="Gene3D" id="2.130.10.10">
    <property type="entry name" value="YVTN repeat-like/Quinoprotein amine dehydrogenase"/>
    <property type="match status" value="2"/>
</dbReference>
<evidence type="ECO:0000256" key="4">
    <source>
        <dbReference type="ARBA" id="ARBA00040943"/>
    </source>
</evidence>
<dbReference type="PROSITE" id="PS50082">
    <property type="entry name" value="WD_REPEATS_2"/>
    <property type="match status" value="4"/>
</dbReference>
<dbReference type="GO" id="GO:0060271">
    <property type="term" value="P:cilium assembly"/>
    <property type="evidence" value="ECO:0007669"/>
    <property type="project" value="TreeGrafter"/>
</dbReference>
<dbReference type="PANTHER" id="PTHR14492">
    <property type="entry name" value="JBTS17"/>
    <property type="match status" value="1"/>
</dbReference>
<accession>A0A6A4SG50</accession>
<dbReference type="GO" id="GO:0035869">
    <property type="term" value="C:ciliary transition zone"/>
    <property type="evidence" value="ECO:0007669"/>
    <property type="project" value="TreeGrafter"/>
</dbReference>
<comment type="similarity">
    <text evidence="3">Belongs to the WD repeat GAD-1 family.</text>
</comment>
<dbReference type="InterPro" id="IPR001680">
    <property type="entry name" value="WD40_rpt"/>
</dbReference>
<feature type="repeat" description="WD" evidence="5">
    <location>
        <begin position="1925"/>
        <end position="1967"/>
    </location>
</feature>
<feature type="region of interest" description="Disordered" evidence="6">
    <location>
        <begin position="1392"/>
        <end position="1417"/>
    </location>
</feature>
<gene>
    <name evidence="7" type="ORF">F2P81_016024</name>
</gene>
<feature type="region of interest" description="Disordered" evidence="6">
    <location>
        <begin position="1737"/>
        <end position="1821"/>
    </location>
</feature>
<evidence type="ECO:0000256" key="3">
    <source>
        <dbReference type="ARBA" id="ARBA00038343"/>
    </source>
</evidence>
<dbReference type="PROSITE" id="PS50294">
    <property type="entry name" value="WD_REPEATS_REGION"/>
    <property type="match status" value="2"/>
</dbReference>
<name>A0A6A4SG50_SCOMX</name>
<dbReference type="InterPro" id="IPR036322">
    <property type="entry name" value="WD40_repeat_dom_sf"/>
</dbReference>
<feature type="repeat" description="WD" evidence="5">
    <location>
        <begin position="1824"/>
        <end position="1856"/>
    </location>
</feature>
<feature type="compositionally biased region" description="Basic and acidic residues" evidence="6">
    <location>
        <begin position="2184"/>
        <end position="2207"/>
    </location>
</feature>
<feature type="repeat" description="WD" evidence="5">
    <location>
        <begin position="2028"/>
        <end position="2055"/>
    </location>
</feature>
<dbReference type="FunFam" id="2.130.10.10:FF:000294">
    <property type="entry name" value="WD repeat-containing protein 70"/>
    <property type="match status" value="1"/>
</dbReference>
<proteinExistence type="inferred from homology"/>
<dbReference type="InterPro" id="IPR028236">
    <property type="entry name" value="CPLANE1"/>
</dbReference>
<feature type="compositionally biased region" description="Polar residues" evidence="6">
    <location>
        <begin position="1404"/>
        <end position="1417"/>
    </location>
</feature>
<evidence type="ECO:0000256" key="2">
    <source>
        <dbReference type="ARBA" id="ARBA00022737"/>
    </source>
</evidence>
<dbReference type="Proteomes" id="UP000438429">
    <property type="component" value="Unassembled WGS sequence"/>
</dbReference>
<feature type="region of interest" description="Disordered" evidence="6">
    <location>
        <begin position="2251"/>
        <end position="2296"/>
    </location>
</feature>
<feature type="repeat" description="WD" evidence="5">
    <location>
        <begin position="1974"/>
        <end position="2006"/>
    </location>
</feature>
<dbReference type="FunFam" id="2.130.10.10:FF:001038">
    <property type="entry name" value="WD repeat domain 70"/>
    <property type="match status" value="1"/>
</dbReference>
<evidence type="ECO:0000313" key="8">
    <source>
        <dbReference type="Proteomes" id="UP000438429"/>
    </source>
</evidence>
<feature type="region of interest" description="Disordered" evidence="6">
    <location>
        <begin position="1638"/>
        <end position="1671"/>
    </location>
</feature>
<keyword evidence="2" id="KW-0677">Repeat</keyword>
<protein>
    <recommendedName>
        <fullName evidence="4">WD repeat-containing protein 70</fullName>
    </recommendedName>
</protein>